<accession>A0A1N7BEG8</accession>
<dbReference type="InterPro" id="IPR030395">
    <property type="entry name" value="GP_PDE_dom"/>
</dbReference>
<dbReference type="GO" id="GO:0006629">
    <property type="term" value="P:lipid metabolic process"/>
    <property type="evidence" value="ECO:0007669"/>
    <property type="project" value="InterPro"/>
</dbReference>
<dbReference type="Pfam" id="PF03009">
    <property type="entry name" value="GDPD"/>
    <property type="match status" value="1"/>
</dbReference>
<dbReference type="InterPro" id="IPR017946">
    <property type="entry name" value="PLC-like_Pdiesterase_TIM-brl"/>
</dbReference>
<protein>
    <submittedName>
        <fullName evidence="2">Glycerophosphodiester phosphodiesterase</fullName>
    </submittedName>
    <submittedName>
        <fullName evidence="3">Glycerophosphoryl diester phosphodiesterase</fullName>
    </submittedName>
</protein>
<dbReference type="EMBL" id="MWSK01000009">
    <property type="protein sequence ID" value="OXS74695.1"/>
    <property type="molecule type" value="Genomic_DNA"/>
</dbReference>
<evidence type="ECO:0000313" key="4">
    <source>
        <dbReference type="Proteomes" id="UP000186385"/>
    </source>
</evidence>
<organism evidence="3 4">
    <name type="scientific">Domibacillus enclensis</name>
    <dbReference type="NCBI Taxonomy" id="1017273"/>
    <lineage>
        <taxon>Bacteria</taxon>
        <taxon>Bacillati</taxon>
        <taxon>Bacillota</taxon>
        <taxon>Bacilli</taxon>
        <taxon>Bacillales</taxon>
        <taxon>Bacillaceae</taxon>
        <taxon>Domibacillus</taxon>
    </lineage>
</organism>
<evidence type="ECO:0000313" key="5">
    <source>
        <dbReference type="Proteomes" id="UP000215545"/>
    </source>
</evidence>
<proteinExistence type="predicted"/>
<dbReference type="Proteomes" id="UP000215545">
    <property type="component" value="Unassembled WGS sequence"/>
</dbReference>
<gene>
    <name evidence="2" type="ORF">B1B05_16145</name>
    <name evidence="3" type="ORF">SAMN05443094_10957</name>
</gene>
<reference evidence="2" key="3">
    <citation type="submission" date="2017-03" db="EMBL/GenBank/DDBJ databases">
        <authorList>
            <person name="Dastager S.G."/>
            <person name="Neurgaonkar P.S."/>
            <person name="Dharne M.S."/>
        </authorList>
    </citation>
    <scope>NUCLEOTIDE SEQUENCE</scope>
    <source>
        <strain evidence="2">DSM 25145</strain>
    </source>
</reference>
<dbReference type="OrthoDB" id="384721at2"/>
<dbReference type="EMBL" id="FTLX01000009">
    <property type="protein sequence ID" value="SIR49603.1"/>
    <property type="molecule type" value="Genomic_DNA"/>
</dbReference>
<dbReference type="Gene3D" id="3.20.20.190">
    <property type="entry name" value="Phosphatidylinositol (PI) phosphodiesterase"/>
    <property type="match status" value="1"/>
</dbReference>
<dbReference type="STRING" id="1017273.SAMN05443094_10957"/>
<evidence type="ECO:0000313" key="2">
    <source>
        <dbReference type="EMBL" id="OXS74695.1"/>
    </source>
</evidence>
<dbReference type="PANTHER" id="PTHR46211">
    <property type="entry name" value="GLYCEROPHOSPHORYL DIESTER PHOSPHODIESTERASE"/>
    <property type="match status" value="1"/>
</dbReference>
<dbReference type="GO" id="GO:0008081">
    <property type="term" value="F:phosphoric diester hydrolase activity"/>
    <property type="evidence" value="ECO:0007669"/>
    <property type="project" value="InterPro"/>
</dbReference>
<name>A0A1N7BEG8_9BACI</name>
<dbReference type="SUPFAM" id="SSF51695">
    <property type="entry name" value="PLC-like phosphodiesterases"/>
    <property type="match status" value="1"/>
</dbReference>
<dbReference type="Proteomes" id="UP000186385">
    <property type="component" value="Unassembled WGS sequence"/>
</dbReference>
<dbReference type="PROSITE" id="PS51704">
    <property type="entry name" value="GP_PDE"/>
    <property type="match status" value="1"/>
</dbReference>
<dbReference type="AlphaFoldDB" id="A0A1N7BEG8"/>
<dbReference type="RefSeq" id="WP_045850194.1">
    <property type="nucleotide sequence ID" value="NZ_FTLX01000009.1"/>
</dbReference>
<keyword evidence="5" id="KW-1185">Reference proteome</keyword>
<feature type="domain" description="GP-PDE" evidence="1">
    <location>
        <begin position="5"/>
        <end position="243"/>
    </location>
</feature>
<sequence>MNQQPFIFAHRGASGTHPENTMAAFRAAADKGAQGIELDVQMTRDGELVVIHDETVNRTTNGSGAIERMTAAEVAALDAGSWFSPSFAGDPVPTLEDVFTWAAGNDLQINVELKTNKVPYHGIEKKVLDVIEHFDMRGRVVLSSFNFDSIKRVIELDPYIAVAGLIWKIRRDALLKAKDLGLTALHVQTSFALSDYGKEAVDSGMLLRLYTINDMREWQRVTASGLPVEAIITDYPERFVTVSSD</sequence>
<reference evidence="3 4" key="1">
    <citation type="submission" date="2017-01" db="EMBL/GenBank/DDBJ databases">
        <authorList>
            <person name="Mah S.A."/>
            <person name="Swanson W.J."/>
            <person name="Moy G.W."/>
            <person name="Vacquier V.D."/>
        </authorList>
    </citation>
    <scope>NUCLEOTIDE SEQUENCE [LARGE SCALE GENOMIC DNA]</scope>
    <source>
        <strain evidence="3 4">NIO-1016</strain>
    </source>
</reference>
<dbReference type="CDD" id="cd08563">
    <property type="entry name" value="GDPD_TtGDE_like"/>
    <property type="match status" value="1"/>
</dbReference>
<reference evidence="5" key="2">
    <citation type="submission" date="2017-03" db="EMBL/GenBank/DDBJ databases">
        <title>Bacillus sp. V-88(T) DSM27956, whole genome shotgun sequencing project.</title>
        <authorList>
            <person name="Dastager S.G."/>
            <person name="Neurgaonkar P.S."/>
            <person name="Dharne M.S."/>
        </authorList>
    </citation>
    <scope>NUCLEOTIDE SEQUENCE [LARGE SCALE GENOMIC DNA]</scope>
    <source>
        <strain evidence="5">DSM 25145</strain>
    </source>
</reference>
<evidence type="ECO:0000259" key="1">
    <source>
        <dbReference type="PROSITE" id="PS51704"/>
    </source>
</evidence>
<evidence type="ECO:0000313" key="3">
    <source>
        <dbReference type="EMBL" id="SIR49603.1"/>
    </source>
</evidence>
<dbReference type="PANTHER" id="PTHR46211:SF1">
    <property type="entry name" value="GLYCEROPHOSPHODIESTER PHOSPHODIESTERASE, CYTOPLASMIC"/>
    <property type="match status" value="1"/>
</dbReference>